<organism evidence="2">
    <name type="scientific">uncultured Rubrobacteraceae bacterium</name>
    <dbReference type="NCBI Taxonomy" id="349277"/>
    <lineage>
        <taxon>Bacteria</taxon>
        <taxon>Bacillati</taxon>
        <taxon>Actinomycetota</taxon>
        <taxon>Rubrobacteria</taxon>
        <taxon>Rubrobacterales</taxon>
        <taxon>Rubrobacteraceae</taxon>
        <taxon>environmental samples</taxon>
    </lineage>
</organism>
<reference evidence="2" key="1">
    <citation type="submission" date="2020-02" db="EMBL/GenBank/DDBJ databases">
        <authorList>
            <person name="Meier V. D."/>
        </authorList>
    </citation>
    <scope>NUCLEOTIDE SEQUENCE</scope>
    <source>
        <strain evidence="2">AVDCRST_MAG25</strain>
    </source>
</reference>
<feature type="compositionally biased region" description="Basic and acidic residues" evidence="1">
    <location>
        <begin position="7"/>
        <end position="27"/>
    </location>
</feature>
<protein>
    <submittedName>
        <fullName evidence="2">Putative lipoprotein</fullName>
    </submittedName>
</protein>
<accession>A0A6J4RU67</accession>
<proteinExistence type="predicted"/>
<sequence length="88" mass="9743">QDAPRPPVRDRDRHEQTADPADRERRGGPPRRRLRRPGGEAHEVRPPRARRGDPVRRLQALLHPGRPAPLAPGSPPARPGPGGRHVPV</sequence>
<feature type="non-terminal residue" evidence="2">
    <location>
        <position position="88"/>
    </location>
</feature>
<name>A0A6J4RU67_9ACTN</name>
<dbReference type="EMBL" id="CADCVI010000149">
    <property type="protein sequence ID" value="CAA9475291.1"/>
    <property type="molecule type" value="Genomic_DNA"/>
</dbReference>
<dbReference type="AlphaFoldDB" id="A0A6J4RU67"/>
<feature type="compositionally biased region" description="Basic and acidic residues" evidence="1">
    <location>
        <begin position="37"/>
        <end position="56"/>
    </location>
</feature>
<evidence type="ECO:0000256" key="1">
    <source>
        <dbReference type="SAM" id="MobiDB-lite"/>
    </source>
</evidence>
<feature type="region of interest" description="Disordered" evidence="1">
    <location>
        <begin position="1"/>
        <end position="88"/>
    </location>
</feature>
<feature type="non-terminal residue" evidence="2">
    <location>
        <position position="1"/>
    </location>
</feature>
<evidence type="ECO:0000313" key="2">
    <source>
        <dbReference type="EMBL" id="CAA9475291.1"/>
    </source>
</evidence>
<keyword evidence="2" id="KW-0449">Lipoprotein</keyword>
<feature type="compositionally biased region" description="Pro residues" evidence="1">
    <location>
        <begin position="66"/>
        <end position="79"/>
    </location>
</feature>
<gene>
    <name evidence="2" type="ORF">AVDCRST_MAG25-2360</name>
</gene>